<sequence>MRKRKHFKFRRIPLYCVLLLVSQLVFLNPAKATNELPFTSVKAMADVIIKGKVTDESGEPIPGVTVSIPGTSNGTATDLDGKYSLSVPEGSTLIFSFIGYNSKSVAVGDQSIINVQLSENVSSLDEVVVVGYGTQKKVNVIGSVTTVSADEISSAPVGAVSNALAGRLPGGIFMQSSGEPGKDQASIRIRGNATLGNNSPLVVIDGIIGRDLNSLHPNDIESITVLKDASAGIYGARAANGVILVTTKRGQKDTPTRITYGFYKGWLSPTKLPEMADAATYATMIRENQSYRGVDESNMLFSLEDVEKYRSGDYPWTHPNTDWNEVALRDFSSTNHHNLSVTGGGEKVSYFTSFGTQADDGIYTNSNTSYKRYNLRANVDFKINEYLDLGVDISGIQENRMYSGMSTSSMFQTIRRMYPTNHAVYPNGLPGPDIEFGYQPMVMASDETGFDDDKRFRSNNIFSAKLRIPWVEGLSASSYFAYDLYFQKRKLFQKPFTLYSMNEEAYLAAGNTGVEDGSDYIIGSQKGPPEPRLTDYSNYSNTSTFNFKVDYTKTLNDVHNIDAFMAYEQNEGFQENFNAYRRYFVSDQLPYLFAGGDAEKDNSGSVSFGARQNYFGRISYNFKEIYLFQFSFRRDGSVNFSKEAGRWGNFPSVLAGWRPSEYDWWKNNLGLIDQFKLKATWGQMGNDLVSPFQYLASYGFVQGLALGENKTYLPGLRQQGIPNPNITWEKASIFNLGWESLLFDTKVGFDADFFYERRSDILVQRDVSIPRFVGLSLPDENFGIVDNYGVEVIMSYDDQKGDIGYGVSGNFAFARNRIVESDEPERPVPWQVRTGHPQGALLLYNSIGIFRDEEQVNSMPHVAGARPGDIIIEDYDKDGEITTNDRQLFPLTTTPEITFGLNLNFSYKNWELTALVQGHGNALRGIYDDLRSGTAGNYFQYDAEDRWTPENIDATKPRAYQWLEEYWRSNYNTDYNYANVSYARLKNLQINYRVPRNVLDLIGLESAKVYASGQNLWLIYSGNDIMDPEVSGMGAYPIMRVVSVGAQISF</sequence>
<dbReference type="PROSITE" id="PS52016">
    <property type="entry name" value="TONB_DEPENDENT_REC_3"/>
    <property type="match status" value="1"/>
</dbReference>
<keyword evidence="11" id="KW-0675">Receptor</keyword>
<dbReference type="SUPFAM" id="SSF56935">
    <property type="entry name" value="Porins"/>
    <property type="match status" value="1"/>
</dbReference>
<dbReference type="AlphaFoldDB" id="A0A0H4PHT6"/>
<dbReference type="InterPro" id="IPR023997">
    <property type="entry name" value="TonB-dep_OMP_SusC/RagA_CS"/>
</dbReference>
<feature type="signal peptide" evidence="9">
    <location>
        <begin position="1"/>
        <end position="32"/>
    </location>
</feature>
<comment type="subcellular location">
    <subcellularLocation>
        <location evidence="1 8">Cell outer membrane</location>
        <topology evidence="1 8">Multi-pass membrane protein</topology>
    </subcellularLocation>
</comment>
<dbReference type="KEGG" id="camu:CA2015_4757"/>
<name>A0A0H4PHT6_9BACT</name>
<keyword evidence="12" id="KW-1185">Reference proteome</keyword>
<proteinExistence type="inferred from homology"/>
<dbReference type="STRING" id="320787.CA2015_4757"/>
<evidence type="ECO:0000256" key="9">
    <source>
        <dbReference type="SAM" id="SignalP"/>
    </source>
</evidence>
<gene>
    <name evidence="11" type="ORF">CA2015_4757</name>
</gene>
<dbReference type="InterPro" id="IPR008969">
    <property type="entry name" value="CarboxyPept-like_regulatory"/>
</dbReference>
<dbReference type="PANTHER" id="PTHR30069:SF29">
    <property type="entry name" value="HEMOGLOBIN AND HEMOGLOBIN-HAPTOGLOBIN-BINDING PROTEIN 1-RELATED"/>
    <property type="match status" value="1"/>
</dbReference>
<dbReference type="GO" id="GO:0009279">
    <property type="term" value="C:cell outer membrane"/>
    <property type="evidence" value="ECO:0007669"/>
    <property type="project" value="UniProtKB-SubCell"/>
</dbReference>
<keyword evidence="3 8" id="KW-1134">Transmembrane beta strand</keyword>
<keyword evidence="7 8" id="KW-0998">Cell outer membrane</keyword>
<dbReference type="InterPro" id="IPR023996">
    <property type="entry name" value="TonB-dep_OMP_SusC/RagA"/>
</dbReference>
<dbReference type="EMBL" id="CP012040">
    <property type="protein sequence ID" value="AKP54081.1"/>
    <property type="molecule type" value="Genomic_DNA"/>
</dbReference>
<dbReference type="SUPFAM" id="SSF49464">
    <property type="entry name" value="Carboxypeptidase regulatory domain-like"/>
    <property type="match status" value="1"/>
</dbReference>
<evidence type="ECO:0000256" key="2">
    <source>
        <dbReference type="ARBA" id="ARBA00022448"/>
    </source>
</evidence>
<keyword evidence="4 8" id="KW-0812">Transmembrane</keyword>
<reference evidence="11 12" key="1">
    <citation type="submission" date="2015-07" db="EMBL/GenBank/DDBJ databases">
        <authorList>
            <person name="Kim K.M."/>
        </authorList>
    </citation>
    <scope>NUCLEOTIDE SEQUENCE [LARGE SCALE GENOMIC DNA]</scope>
    <source>
        <strain evidence="11 12">KCTC 12363</strain>
    </source>
</reference>
<evidence type="ECO:0000256" key="7">
    <source>
        <dbReference type="ARBA" id="ARBA00023237"/>
    </source>
</evidence>
<dbReference type="OrthoDB" id="9768177at2"/>
<dbReference type="GO" id="GO:0044718">
    <property type="term" value="P:siderophore transmembrane transport"/>
    <property type="evidence" value="ECO:0007669"/>
    <property type="project" value="TreeGrafter"/>
</dbReference>
<dbReference type="NCBIfam" id="TIGR04057">
    <property type="entry name" value="SusC_RagA_signa"/>
    <property type="match status" value="1"/>
</dbReference>
<dbReference type="Gene3D" id="2.170.130.10">
    <property type="entry name" value="TonB-dependent receptor, plug domain"/>
    <property type="match status" value="1"/>
</dbReference>
<dbReference type="InterPro" id="IPR012910">
    <property type="entry name" value="Plug_dom"/>
</dbReference>
<organism evidence="11 12">
    <name type="scientific">Cyclobacterium amurskyense</name>
    <dbReference type="NCBI Taxonomy" id="320787"/>
    <lineage>
        <taxon>Bacteria</taxon>
        <taxon>Pseudomonadati</taxon>
        <taxon>Bacteroidota</taxon>
        <taxon>Cytophagia</taxon>
        <taxon>Cytophagales</taxon>
        <taxon>Cyclobacteriaceae</taxon>
        <taxon>Cyclobacterium</taxon>
    </lineage>
</organism>
<dbReference type="PANTHER" id="PTHR30069">
    <property type="entry name" value="TONB-DEPENDENT OUTER MEMBRANE RECEPTOR"/>
    <property type="match status" value="1"/>
</dbReference>
<dbReference type="Gene3D" id="2.40.170.20">
    <property type="entry name" value="TonB-dependent receptor, beta-barrel domain"/>
    <property type="match status" value="1"/>
</dbReference>
<dbReference type="InterPro" id="IPR036942">
    <property type="entry name" value="Beta-barrel_TonB_sf"/>
</dbReference>
<dbReference type="Pfam" id="PF13715">
    <property type="entry name" value="CarbopepD_reg_2"/>
    <property type="match status" value="1"/>
</dbReference>
<evidence type="ECO:0000256" key="4">
    <source>
        <dbReference type="ARBA" id="ARBA00022692"/>
    </source>
</evidence>
<protein>
    <submittedName>
        <fullName evidence="11">TonB-dependent receptor</fullName>
    </submittedName>
</protein>
<dbReference type="NCBIfam" id="TIGR04056">
    <property type="entry name" value="OMP_RagA_SusC"/>
    <property type="match status" value="1"/>
</dbReference>
<dbReference type="Gene3D" id="2.60.40.1120">
    <property type="entry name" value="Carboxypeptidase-like, regulatory domain"/>
    <property type="match status" value="1"/>
</dbReference>
<evidence type="ECO:0000256" key="6">
    <source>
        <dbReference type="ARBA" id="ARBA00023136"/>
    </source>
</evidence>
<dbReference type="Proteomes" id="UP000036520">
    <property type="component" value="Chromosome"/>
</dbReference>
<keyword evidence="2 8" id="KW-0813">Transport</keyword>
<dbReference type="Pfam" id="PF07715">
    <property type="entry name" value="Plug"/>
    <property type="match status" value="1"/>
</dbReference>
<feature type="domain" description="TonB-dependent receptor plug" evidence="10">
    <location>
        <begin position="137"/>
        <end position="242"/>
    </location>
</feature>
<evidence type="ECO:0000256" key="1">
    <source>
        <dbReference type="ARBA" id="ARBA00004571"/>
    </source>
</evidence>
<dbReference type="RefSeq" id="WP_048644105.1">
    <property type="nucleotide sequence ID" value="NZ_CAXBGM010000165.1"/>
</dbReference>
<evidence type="ECO:0000256" key="3">
    <source>
        <dbReference type="ARBA" id="ARBA00022452"/>
    </source>
</evidence>
<feature type="chain" id="PRO_5005208140" evidence="9">
    <location>
        <begin position="33"/>
        <end position="1050"/>
    </location>
</feature>
<keyword evidence="5 9" id="KW-0732">Signal</keyword>
<evidence type="ECO:0000259" key="10">
    <source>
        <dbReference type="Pfam" id="PF07715"/>
    </source>
</evidence>
<dbReference type="InterPro" id="IPR037066">
    <property type="entry name" value="Plug_dom_sf"/>
</dbReference>
<evidence type="ECO:0000256" key="8">
    <source>
        <dbReference type="PROSITE-ProRule" id="PRU01360"/>
    </source>
</evidence>
<evidence type="ECO:0000313" key="11">
    <source>
        <dbReference type="EMBL" id="AKP54081.1"/>
    </source>
</evidence>
<dbReference type="GO" id="GO:0015344">
    <property type="term" value="F:siderophore uptake transmembrane transporter activity"/>
    <property type="evidence" value="ECO:0007669"/>
    <property type="project" value="TreeGrafter"/>
</dbReference>
<accession>A0A0H4PHT6</accession>
<dbReference type="FunFam" id="2.170.130.10:FF:000003">
    <property type="entry name" value="SusC/RagA family TonB-linked outer membrane protein"/>
    <property type="match status" value="1"/>
</dbReference>
<dbReference type="PATRIC" id="fig|320787.5.peg.5205"/>
<evidence type="ECO:0000256" key="5">
    <source>
        <dbReference type="ARBA" id="ARBA00022729"/>
    </source>
</evidence>
<evidence type="ECO:0000313" key="12">
    <source>
        <dbReference type="Proteomes" id="UP000036520"/>
    </source>
</evidence>
<dbReference type="FunFam" id="2.60.40.1120:FF:000003">
    <property type="entry name" value="Outer membrane protein Omp121"/>
    <property type="match status" value="1"/>
</dbReference>
<comment type="similarity">
    <text evidence="8">Belongs to the TonB-dependent receptor family.</text>
</comment>
<dbReference type="InterPro" id="IPR039426">
    <property type="entry name" value="TonB-dep_rcpt-like"/>
</dbReference>
<keyword evidence="6 8" id="KW-0472">Membrane</keyword>